<dbReference type="EMBL" id="BTSY01000002">
    <property type="protein sequence ID" value="GMT14498.1"/>
    <property type="molecule type" value="Genomic_DNA"/>
</dbReference>
<dbReference type="Proteomes" id="UP001432322">
    <property type="component" value="Unassembled WGS sequence"/>
</dbReference>
<proteinExistence type="predicted"/>
<accession>A0AAV5V8A8</accession>
<dbReference type="AlphaFoldDB" id="A0AAV5V8A8"/>
<protein>
    <submittedName>
        <fullName evidence="1">Uncharacterized protein</fullName>
    </submittedName>
</protein>
<keyword evidence="2" id="KW-1185">Reference proteome</keyword>
<name>A0AAV5V8A8_9BILA</name>
<reference evidence="1" key="1">
    <citation type="submission" date="2023-10" db="EMBL/GenBank/DDBJ databases">
        <title>Genome assembly of Pristionchus species.</title>
        <authorList>
            <person name="Yoshida K."/>
            <person name="Sommer R.J."/>
        </authorList>
    </citation>
    <scope>NUCLEOTIDE SEQUENCE</scope>
    <source>
        <strain evidence="1">RS5133</strain>
    </source>
</reference>
<comment type="caution">
    <text evidence="1">The sequence shown here is derived from an EMBL/GenBank/DDBJ whole genome shotgun (WGS) entry which is preliminary data.</text>
</comment>
<evidence type="ECO:0000313" key="2">
    <source>
        <dbReference type="Proteomes" id="UP001432322"/>
    </source>
</evidence>
<evidence type="ECO:0000313" key="1">
    <source>
        <dbReference type="EMBL" id="GMT14498.1"/>
    </source>
</evidence>
<sequence length="66" mass="7283">LCFFNSCHQSFCALPSHLSLKKYIFLQSSRIRSSSPSIRCHFVLPIASGRGGSCQMASDNSLSIFL</sequence>
<feature type="non-terminal residue" evidence="1">
    <location>
        <position position="1"/>
    </location>
</feature>
<gene>
    <name evidence="1" type="ORF">PFISCL1PPCAC_5795</name>
</gene>
<organism evidence="1 2">
    <name type="scientific">Pristionchus fissidentatus</name>
    <dbReference type="NCBI Taxonomy" id="1538716"/>
    <lineage>
        <taxon>Eukaryota</taxon>
        <taxon>Metazoa</taxon>
        <taxon>Ecdysozoa</taxon>
        <taxon>Nematoda</taxon>
        <taxon>Chromadorea</taxon>
        <taxon>Rhabditida</taxon>
        <taxon>Rhabditina</taxon>
        <taxon>Diplogasteromorpha</taxon>
        <taxon>Diplogasteroidea</taxon>
        <taxon>Neodiplogasteridae</taxon>
        <taxon>Pristionchus</taxon>
    </lineage>
</organism>